<feature type="region of interest" description="Disordered" evidence="2">
    <location>
        <begin position="116"/>
        <end position="171"/>
    </location>
</feature>
<comment type="caution">
    <text evidence="4">The sequence shown here is derived from an EMBL/GenBank/DDBJ whole genome shotgun (WGS) entry which is preliminary data.</text>
</comment>
<evidence type="ECO:0000256" key="2">
    <source>
        <dbReference type="SAM" id="MobiDB-lite"/>
    </source>
</evidence>
<proteinExistence type="predicted"/>
<dbReference type="InterPro" id="IPR036236">
    <property type="entry name" value="Znf_C2H2_sf"/>
</dbReference>
<feature type="compositionally biased region" description="Basic and acidic residues" evidence="2">
    <location>
        <begin position="121"/>
        <end position="133"/>
    </location>
</feature>
<dbReference type="PANTHER" id="PTHR31434:SF2">
    <property type="entry name" value="S PHASE CYCLIN A-ASSOCIATED PROTEIN IN THE ENDOPLASMIC RETICULUM"/>
    <property type="match status" value="1"/>
</dbReference>
<organism evidence="4 5">
    <name type="scientific">Artemia franciscana</name>
    <name type="common">Brine shrimp</name>
    <name type="synonym">Artemia sanfranciscana</name>
    <dbReference type="NCBI Taxonomy" id="6661"/>
    <lineage>
        <taxon>Eukaryota</taxon>
        <taxon>Metazoa</taxon>
        <taxon>Ecdysozoa</taxon>
        <taxon>Arthropoda</taxon>
        <taxon>Crustacea</taxon>
        <taxon>Branchiopoda</taxon>
        <taxon>Anostraca</taxon>
        <taxon>Artemiidae</taxon>
        <taxon>Artemia</taxon>
    </lineage>
</organism>
<dbReference type="InterPro" id="IPR013087">
    <property type="entry name" value="Znf_C2H2_type"/>
</dbReference>
<feature type="region of interest" description="Disordered" evidence="2">
    <location>
        <begin position="1"/>
        <end position="41"/>
    </location>
</feature>
<protein>
    <recommendedName>
        <fullName evidence="3">C2H2-type domain-containing protein</fullName>
    </recommendedName>
</protein>
<dbReference type="AlphaFoldDB" id="A0AA88IBH1"/>
<feature type="non-terminal residue" evidence="4">
    <location>
        <position position="905"/>
    </location>
</feature>
<dbReference type="Pfam" id="PF12874">
    <property type="entry name" value="zf-met"/>
    <property type="match status" value="1"/>
</dbReference>
<sequence length="905" mass="103688">VKPAVSSRLALRNSAEKQKPVSSSRPATMKPVSTLKEQQRRFGVSVEDLPSNATGVYEEGSHGWEMVRGRPRLKNSPPKLLSKDRSASQSVINLAAPKQTKSLLQRAKTVIAPLISSKAVKASEKSPKLERTPSKKKYEKAPSFRTETTPRKRPSPALEGSKTLPRQKKPLIKVSPRISRREISKQIPVSSKEVDKNDSLVVTPAETVVVTKEEDKLNNGAYIEEADEARIGAKEDDKRDHDVKFTSENVVLKSDLASKTVASDSINKAKINVESANLSNKTCIFTITNSEAFNFSKPIGDMLLSELLAIGDSPDVYPNDALIKDGKAEADEKKAMEDICVSGTLTPRDDESLLDEKEMLEHDAAWEKALREEACLRQQMMETEGTDTDTDTDELFNSDVGSCGERTATPPPQPFIEGMSWSDEVEFSERVGGLLARAPLEVHEKLSSPSRRRVESPDKAFKQIEERQARASRLRKQLFEERVSKRKELQKKIDEVRDAKDKLAEQKRNLLERKMKRADEKRQHHLADIVRKAHDEEQKLRELAFINELEAQNKRIDFITSCQNDEERLHVLQEERQRKNEEKAAKDAAVEERKKALEAERKAKLVEIQERRRKKEEKIDRENQEKAKYKEELIREKQRDRQERLSALQAAQQATVEELQKKIQLKQEEYARRHEENIENIKHRASELSVPRFPSTPEEAPYSTPFEKKRYCSLCKVLIISELQLNSHIRGRNHHEAFKNSTDFCGEDIDYASCITEAPKEIEDQAEKASKEQKKVYAKRLKRIKNRMLQRSGIRSDRSSLSENLKKSRLNKLICSIDKAISRQTPGQWDLCATIQVERSADEITKIFTKESKDELRKRIKQKRKKSVRKEHSCHWGEAAHKMEYAARNRDSRRTYQILKEASGK</sequence>
<keyword evidence="5" id="KW-1185">Reference proteome</keyword>
<dbReference type="EMBL" id="JAVRJZ010000006">
    <property type="protein sequence ID" value="KAK2721171.1"/>
    <property type="molecule type" value="Genomic_DNA"/>
</dbReference>
<dbReference type="SUPFAM" id="SSF57667">
    <property type="entry name" value="beta-beta-alpha zinc fingers"/>
    <property type="match status" value="1"/>
</dbReference>
<evidence type="ECO:0000256" key="1">
    <source>
        <dbReference type="SAM" id="Coils"/>
    </source>
</evidence>
<dbReference type="Gene3D" id="3.30.160.60">
    <property type="entry name" value="Classic Zinc Finger"/>
    <property type="match status" value="1"/>
</dbReference>
<evidence type="ECO:0000313" key="5">
    <source>
        <dbReference type="Proteomes" id="UP001187531"/>
    </source>
</evidence>
<feature type="coiled-coil region" evidence="1">
    <location>
        <begin position="562"/>
        <end position="676"/>
    </location>
</feature>
<name>A0AA88IBH1_ARTSF</name>
<feature type="domain" description="C2H2-type" evidence="3">
    <location>
        <begin position="711"/>
        <end position="734"/>
    </location>
</feature>
<reference evidence="4" key="1">
    <citation type="submission" date="2023-07" db="EMBL/GenBank/DDBJ databases">
        <title>Chromosome-level genome assembly of Artemia franciscana.</title>
        <authorList>
            <person name="Jo E."/>
        </authorList>
    </citation>
    <scope>NUCLEOTIDE SEQUENCE</scope>
    <source>
        <tissue evidence="4">Whole body</tissue>
    </source>
</reference>
<dbReference type="PANTHER" id="PTHR31434">
    <property type="entry name" value="S PHASE CYCLIN A-ASSOCIATED PROTEIN IN THE ENDOPLASMIC RETICULUM"/>
    <property type="match status" value="1"/>
</dbReference>
<evidence type="ECO:0000313" key="4">
    <source>
        <dbReference type="EMBL" id="KAK2721171.1"/>
    </source>
</evidence>
<feature type="coiled-coil region" evidence="1">
    <location>
        <begin position="482"/>
        <end position="528"/>
    </location>
</feature>
<evidence type="ECO:0000259" key="3">
    <source>
        <dbReference type="Pfam" id="PF12874"/>
    </source>
</evidence>
<accession>A0AA88IBH1</accession>
<feature type="region of interest" description="Disordered" evidence="2">
    <location>
        <begin position="68"/>
        <end position="88"/>
    </location>
</feature>
<dbReference type="Proteomes" id="UP001187531">
    <property type="component" value="Unassembled WGS sequence"/>
</dbReference>
<gene>
    <name evidence="4" type="ORF">QYM36_003446</name>
</gene>
<keyword evidence="1" id="KW-0175">Coiled coil</keyword>